<dbReference type="PANTHER" id="PTHR10513:SF15">
    <property type="entry name" value="NADH DEHYDROGENASE [UBIQUINONE] 1 ALPHA SUBCOMPLEX SUBUNIT 10, MITOCHONDRIAL"/>
    <property type="match status" value="1"/>
</dbReference>
<evidence type="ECO:0000256" key="9">
    <source>
        <dbReference type="ARBA" id="ARBA00022827"/>
    </source>
</evidence>
<comment type="cofactor">
    <cofactor evidence="1 13">
        <name>FAD</name>
        <dbReference type="ChEBI" id="CHEBI:57692"/>
    </cofactor>
</comment>
<dbReference type="Gene3D" id="3.40.50.300">
    <property type="entry name" value="P-loop containing nucleotide triphosphate hydrolases"/>
    <property type="match status" value="1"/>
</dbReference>
<dbReference type="PANTHER" id="PTHR10513">
    <property type="entry name" value="DEOXYNUCLEOSIDE KINASE"/>
    <property type="match status" value="1"/>
</dbReference>
<dbReference type="SUPFAM" id="SSF52540">
    <property type="entry name" value="P-loop containing nucleoside triphosphate hydrolases"/>
    <property type="match status" value="1"/>
</dbReference>
<keyword evidence="11 13" id="KW-0249">Electron transport</keyword>
<name>A0A026W0F6_OOCBI</name>
<evidence type="ECO:0000256" key="8">
    <source>
        <dbReference type="ARBA" id="ARBA00022660"/>
    </source>
</evidence>
<proteinExistence type="inferred from homology"/>
<evidence type="ECO:0000256" key="7">
    <source>
        <dbReference type="ARBA" id="ARBA00022630"/>
    </source>
</evidence>
<evidence type="ECO:0000259" key="14">
    <source>
        <dbReference type="Pfam" id="PF01712"/>
    </source>
</evidence>
<evidence type="ECO:0000256" key="2">
    <source>
        <dbReference type="ARBA" id="ARBA00003195"/>
    </source>
</evidence>
<keyword evidence="8 13" id="KW-0679">Respiratory chain</keyword>
<dbReference type="InterPro" id="IPR027417">
    <property type="entry name" value="P-loop_NTPase"/>
</dbReference>
<comment type="function">
    <text evidence="2 13">Accessory subunit of the mitochondrial membrane respiratory chain NADH dehydrogenase (Complex I), that is believed not to be involved in catalysis. Complex I functions in the transfer of electrons from NADH to the respiratory chain. The immediate electron acceptor for the enzyme is believed to be ubiquinone.</text>
</comment>
<evidence type="ECO:0000313" key="15">
    <source>
        <dbReference type="EMBL" id="EZA49548.1"/>
    </source>
</evidence>
<dbReference type="InterPro" id="IPR050566">
    <property type="entry name" value="Deoxyribonucleoside_kinase"/>
</dbReference>
<keyword evidence="16" id="KW-1185">Reference proteome</keyword>
<evidence type="ECO:0000313" key="16">
    <source>
        <dbReference type="Proteomes" id="UP000053097"/>
    </source>
</evidence>
<evidence type="ECO:0000256" key="4">
    <source>
        <dbReference type="ARBA" id="ARBA00008606"/>
    </source>
</evidence>
<gene>
    <name evidence="15" type="ORF">X777_12093</name>
</gene>
<evidence type="ECO:0000256" key="13">
    <source>
        <dbReference type="PIRNR" id="PIRNR000543"/>
    </source>
</evidence>
<dbReference type="Pfam" id="PF01712">
    <property type="entry name" value="dNK"/>
    <property type="match status" value="1"/>
</dbReference>
<dbReference type="OrthoDB" id="17400at2759"/>
<sequence length="426" mass="49933">MALIARFNITRFGCNNFARQLCKVKTTTHNVTQLALISQKAKRIHKRRLPPFDYLNKGYGVWAQLFDPMIDRCDENSKVIVVEGPIAAGKSNVAAKVAEEFDMIYLPPPNFDEHYITPYGYDIRTLDDRLPPNCQSCDVQKFLMNPHHPNVTMFQFRYLQFKYDQYITALLHVLSTGQGVVLERSFYSDYIFAKAMTNAGYMRPQALTFYLDILRLMKMEMMRPHLIIYLDIPTDAVKEKIKKRNVSYEVKSKVLTSKYLQDIENMYKLDFLKNIESHSHVLIYDWTNEGDVSTIVEDIEFLNFDYPKHDEKMADWTFSSIQDVRNKRLLYDGRDDLIRDYYRFEFKVPEMHYTPDEDALLDEVLLTVPGMKYRPGFNADVGDKNILWKGEPCEMFTLRPNGQDLKVIKEEMKKLKLNCSISQNAK</sequence>
<evidence type="ECO:0000256" key="1">
    <source>
        <dbReference type="ARBA" id="ARBA00001974"/>
    </source>
</evidence>
<reference evidence="15 16" key="1">
    <citation type="journal article" date="2014" name="Curr. Biol.">
        <title>The genome of the clonal raider ant Cerapachys biroi.</title>
        <authorList>
            <person name="Oxley P.R."/>
            <person name="Ji L."/>
            <person name="Fetter-Pruneda I."/>
            <person name="McKenzie S.K."/>
            <person name="Li C."/>
            <person name="Hu H."/>
            <person name="Zhang G."/>
            <person name="Kronauer D.J."/>
        </authorList>
    </citation>
    <scope>NUCLEOTIDE SEQUENCE [LARGE SCALE GENOMIC DNA]</scope>
</reference>
<evidence type="ECO:0000256" key="12">
    <source>
        <dbReference type="ARBA" id="ARBA00023128"/>
    </source>
</evidence>
<feature type="domain" description="Deoxynucleoside kinase" evidence="14">
    <location>
        <begin position="80"/>
        <end position="292"/>
    </location>
</feature>
<comment type="similarity">
    <text evidence="4 13">Belongs to the complex I NDUFA10 subunit family.</text>
</comment>
<comment type="subcellular location">
    <subcellularLocation>
        <location evidence="3 13">Mitochondrion matrix</location>
    </subcellularLocation>
</comment>
<keyword evidence="7 13" id="KW-0285">Flavoprotein</keyword>
<keyword evidence="15" id="KW-0830">Ubiquinone</keyword>
<dbReference type="GO" id="GO:0006120">
    <property type="term" value="P:mitochondrial electron transport, NADH to ubiquinone"/>
    <property type="evidence" value="ECO:0007669"/>
    <property type="project" value="InterPro"/>
</dbReference>
<protein>
    <recommendedName>
        <fullName evidence="5 13">NADH dehydrogenase [ubiquinone] 1 alpha subcomplex subunit 10, mitochondrial</fullName>
    </recommendedName>
</protein>
<evidence type="ECO:0000256" key="10">
    <source>
        <dbReference type="ARBA" id="ARBA00022946"/>
    </source>
</evidence>
<accession>A0A026W0F6</accession>
<dbReference type="InterPro" id="IPR015828">
    <property type="entry name" value="NDUFA10"/>
</dbReference>
<dbReference type="STRING" id="2015173.A0A026W0F6"/>
<organism evidence="15 16">
    <name type="scientific">Ooceraea biroi</name>
    <name type="common">Clonal raider ant</name>
    <name type="synonym">Cerapachys biroi</name>
    <dbReference type="NCBI Taxonomy" id="2015173"/>
    <lineage>
        <taxon>Eukaryota</taxon>
        <taxon>Metazoa</taxon>
        <taxon>Ecdysozoa</taxon>
        <taxon>Arthropoda</taxon>
        <taxon>Hexapoda</taxon>
        <taxon>Insecta</taxon>
        <taxon>Pterygota</taxon>
        <taxon>Neoptera</taxon>
        <taxon>Endopterygota</taxon>
        <taxon>Hymenoptera</taxon>
        <taxon>Apocrita</taxon>
        <taxon>Aculeata</taxon>
        <taxon>Formicoidea</taxon>
        <taxon>Formicidae</taxon>
        <taxon>Dorylinae</taxon>
        <taxon>Ooceraea</taxon>
    </lineage>
</organism>
<dbReference type="OMA" id="DPHNKKM"/>
<dbReference type="GO" id="GO:0005759">
    <property type="term" value="C:mitochondrial matrix"/>
    <property type="evidence" value="ECO:0007669"/>
    <property type="project" value="UniProtKB-SubCell"/>
</dbReference>
<evidence type="ECO:0000256" key="6">
    <source>
        <dbReference type="ARBA" id="ARBA00022448"/>
    </source>
</evidence>
<keyword evidence="6 13" id="KW-0813">Transport</keyword>
<evidence type="ECO:0000256" key="3">
    <source>
        <dbReference type="ARBA" id="ARBA00004305"/>
    </source>
</evidence>
<keyword evidence="12 13" id="KW-0496">Mitochondrion</keyword>
<evidence type="ECO:0000256" key="5">
    <source>
        <dbReference type="ARBA" id="ARBA00017279"/>
    </source>
</evidence>
<dbReference type="Proteomes" id="UP000053097">
    <property type="component" value="Unassembled WGS sequence"/>
</dbReference>
<keyword evidence="10" id="KW-0809">Transit peptide</keyword>
<dbReference type="EMBL" id="KK107503">
    <property type="protein sequence ID" value="EZA49548.1"/>
    <property type="molecule type" value="Genomic_DNA"/>
</dbReference>
<keyword evidence="9 13" id="KW-0274">FAD</keyword>
<dbReference type="PIRSF" id="PIRSF000543">
    <property type="entry name" value="NADH_UQ_42KD"/>
    <property type="match status" value="1"/>
</dbReference>
<dbReference type="InterPro" id="IPR031314">
    <property type="entry name" value="DNK_dom"/>
</dbReference>
<evidence type="ECO:0000256" key="11">
    <source>
        <dbReference type="ARBA" id="ARBA00022982"/>
    </source>
</evidence>
<dbReference type="AlphaFoldDB" id="A0A026W0F6"/>